<reference evidence="1 2" key="1">
    <citation type="journal article" date="2013" name="Genome Announc.">
        <title>Draft Genome Sequence of an Anaerobic and Extremophilic Bacterium, Caldanaerobacter yonseiensis, Isolated from a Geothermal Hot Stream.</title>
        <authorList>
            <person name="Lee S.J."/>
            <person name="Lee Y.J."/>
            <person name="Park G.S."/>
            <person name="Kim B.C."/>
            <person name="Lee S.J."/>
            <person name="Shin J.H."/>
            <person name="Lee D.W."/>
        </authorList>
    </citation>
    <scope>NUCLEOTIDE SEQUENCE [LARGE SCALE GENOMIC DNA]</scope>
    <source>
        <strain evidence="1 2">KB-1</strain>
    </source>
</reference>
<name>U5CLD6_CALSX</name>
<proteinExistence type="predicted"/>
<dbReference type="Proteomes" id="UP000016856">
    <property type="component" value="Unassembled WGS sequence"/>
</dbReference>
<sequence>MYNENRIKYGNLGKEGGDALVEIRNLKNQDIKRK</sequence>
<organism evidence="1 2">
    <name type="scientific">Caldanaerobacter subterraneus subsp. yonseiensis KB-1</name>
    <dbReference type="NCBI Taxonomy" id="1388761"/>
    <lineage>
        <taxon>Bacteria</taxon>
        <taxon>Bacillati</taxon>
        <taxon>Bacillota</taxon>
        <taxon>Clostridia</taxon>
        <taxon>Thermoanaerobacterales</taxon>
        <taxon>Thermoanaerobacteraceae</taxon>
        <taxon>Caldanaerobacter</taxon>
    </lineage>
</organism>
<dbReference type="EMBL" id="AXDC01000056">
    <property type="protein sequence ID" value="ERM90803.1"/>
    <property type="molecule type" value="Genomic_DNA"/>
</dbReference>
<evidence type="ECO:0000313" key="1">
    <source>
        <dbReference type="EMBL" id="ERM90803.1"/>
    </source>
</evidence>
<accession>U5CLD6</accession>
<gene>
    <name evidence="1" type="ORF">O163_14055</name>
</gene>
<evidence type="ECO:0000313" key="2">
    <source>
        <dbReference type="Proteomes" id="UP000016856"/>
    </source>
</evidence>
<dbReference type="AlphaFoldDB" id="U5CLD6"/>
<protein>
    <submittedName>
        <fullName evidence="1">Uncharacterized protein</fullName>
    </submittedName>
</protein>
<comment type="caution">
    <text evidence="1">The sequence shown here is derived from an EMBL/GenBank/DDBJ whole genome shotgun (WGS) entry which is preliminary data.</text>
</comment>
<dbReference type="PATRIC" id="fig|1388761.3.peg.2810"/>